<evidence type="ECO:0000313" key="1">
    <source>
        <dbReference type="EMBL" id="MCS5488871.1"/>
    </source>
</evidence>
<proteinExistence type="predicted"/>
<dbReference type="Proteomes" id="UP001206788">
    <property type="component" value="Unassembled WGS sequence"/>
</dbReference>
<organism evidence="1 2">
    <name type="scientific">Algoriphagus limi</name>
    <dbReference type="NCBI Taxonomy" id="2975273"/>
    <lineage>
        <taxon>Bacteria</taxon>
        <taxon>Pseudomonadati</taxon>
        <taxon>Bacteroidota</taxon>
        <taxon>Cytophagia</taxon>
        <taxon>Cytophagales</taxon>
        <taxon>Cyclobacteriaceae</taxon>
        <taxon>Algoriphagus</taxon>
    </lineage>
</organism>
<name>A0ABT2G305_9BACT</name>
<sequence>MGLPLNSYTLFEAIAQNDGELLKEMIPVNFKLFAILLHDPNSDPEFDRIVGRSFYNWHLKSGKELLFTALADPPESWMAWARENKGQVFGDNQALNELFNPKNIYQTFNPSLTALFISEYLKIPFGNLPVIIFTPDLNLPYFYWMPTNATTVSSQLDWLKTIPKTYELPSQLAIHNSNRVRKVRVWPKFSSVLVDLSRKISDLGHRNYNQFSFSHEQFRLKPINKRRSDRTIELNLFYSGIEFLNRKKDEFIDFESGMMEKPRFMIVKDLKSPLYDKKEPEINRSFFQKLFNITPKKYQVKPKSFEVLVSENLKFLQRESKLFFQQGIEMANSLHSTTLFDYSPLILPFAKSFEKELSYSIVHWVRRNYDITLPLYFYEYEPGKNAQVVFGRNYSIDFNQSLNDSWVSPTLGGQISGFKKAVTNFGSHPFKSDEDYQVFLNLAYQIKNIRNRACHSERTTKSDLDKILSCWKGLFERKYFETLYKLKKEYMGQTL</sequence>
<keyword evidence="2" id="KW-1185">Reference proteome</keyword>
<accession>A0ABT2G305</accession>
<reference evidence="1 2" key="1">
    <citation type="submission" date="2022-08" db="EMBL/GenBank/DDBJ databases">
        <title>Algoriphagus sp. CAU 1643 isolated from mud.</title>
        <authorList>
            <person name="Kim W."/>
        </authorList>
    </citation>
    <scope>NUCLEOTIDE SEQUENCE [LARGE SCALE GENOMIC DNA]</scope>
    <source>
        <strain evidence="1 2">CAU 1643</strain>
    </source>
</reference>
<evidence type="ECO:0000313" key="2">
    <source>
        <dbReference type="Proteomes" id="UP001206788"/>
    </source>
</evidence>
<protein>
    <recommendedName>
        <fullName evidence="3">Abi-like protein</fullName>
    </recommendedName>
</protein>
<gene>
    <name evidence="1" type="ORF">NY014_00435</name>
</gene>
<comment type="caution">
    <text evidence="1">The sequence shown here is derived from an EMBL/GenBank/DDBJ whole genome shotgun (WGS) entry which is preliminary data.</text>
</comment>
<dbReference type="EMBL" id="JANWGH010000001">
    <property type="protein sequence ID" value="MCS5488871.1"/>
    <property type="molecule type" value="Genomic_DNA"/>
</dbReference>
<dbReference type="RefSeq" id="WP_259412554.1">
    <property type="nucleotide sequence ID" value="NZ_JANWGH010000001.1"/>
</dbReference>
<evidence type="ECO:0008006" key="3">
    <source>
        <dbReference type="Google" id="ProtNLM"/>
    </source>
</evidence>